<reference evidence="2" key="1">
    <citation type="submission" date="2017-03" db="EMBL/GenBank/DDBJ databases">
        <authorList>
            <consortium name="AG Boll"/>
        </authorList>
    </citation>
    <scope>NUCLEOTIDE SEQUENCE [LARGE SCALE GENOMIC DNA]</scope>
    <source>
        <strain evidence="2">Chol</strain>
    </source>
</reference>
<evidence type="ECO:0000313" key="3">
    <source>
        <dbReference type="Proteomes" id="UP000242886"/>
    </source>
</evidence>
<dbReference type="AlphaFoldDB" id="A0A7Z7MUB5"/>
<name>A0A7Z7MUB5_9PROT</name>
<gene>
    <name evidence="2" type="ORF">SDENCHOL_10087</name>
</gene>
<proteinExistence type="predicted"/>
<protein>
    <recommendedName>
        <fullName evidence="4">DUF2145 domain-containing protein</fullName>
    </recommendedName>
</protein>
<evidence type="ECO:0000256" key="1">
    <source>
        <dbReference type="SAM" id="SignalP"/>
    </source>
</evidence>
<feature type="chain" id="PRO_5030934148" description="DUF2145 domain-containing protein" evidence="1">
    <location>
        <begin position="24"/>
        <end position="278"/>
    </location>
</feature>
<accession>A0A7Z7MUB5</accession>
<keyword evidence="1" id="KW-0732">Signal</keyword>
<dbReference type="RefSeq" id="WP_154715666.1">
    <property type="nucleotide sequence ID" value="NZ_LT837803.1"/>
</dbReference>
<organism evidence="2 3">
    <name type="scientific">Sterolibacterium denitrificans</name>
    <dbReference type="NCBI Taxonomy" id="157592"/>
    <lineage>
        <taxon>Bacteria</taxon>
        <taxon>Pseudomonadati</taxon>
        <taxon>Pseudomonadota</taxon>
        <taxon>Betaproteobacteria</taxon>
        <taxon>Nitrosomonadales</taxon>
        <taxon>Sterolibacteriaceae</taxon>
        <taxon>Sterolibacterium</taxon>
    </lineage>
</organism>
<evidence type="ECO:0000313" key="2">
    <source>
        <dbReference type="EMBL" id="SMB21073.1"/>
    </source>
</evidence>
<dbReference type="InterPro" id="IPR014547">
    <property type="entry name" value="UCP028477"/>
</dbReference>
<evidence type="ECO:0008006" key="4">
    <source>
        <dbReference type="Google" id="ProtNLM"/>
    </source>
</evidence>
<feature type="signal peptide" evidence="1">
    <location>
        <begin position="1"/>
        <end position="23"/>
    </location>
</feature>
<keyword evidence="3" id="KW-1185">Reference proteome</keyword>
<sequence length="278" mass="30143">MKSILRLCLLSSLLFLAAPLAQAETAAAETENAPADTLPTAAQRQAFARQVSAALDASGARLVLLARMGRPLAEMPEGMRFTHVGLAERSATGAGYVIHNLYQYDDRPDRSRLEDDAPAAFFSEVAELEAGILIPSSELQQRLLAVIHSPTYAALHDPRYSLIANPYNLGRQNCTEFILDVIHAALHQTADIQRIKALTQAHFIAEPVRVNPVKLLLAGIFRREVALIDQPGTAVTATFERIAAYLQQVDPGSRVEYLRFAGEPAGISPLSGTAAHSR</sequence>
<dbReference type="Pfam" id="PF09916">
    <property type="entry name" value="DUF2145"/>
    <property type="match status" value="1"/>
</dbReference>
<dbReference type="EMBL" id="LT837803">
    <property type="protein sequence ID" value="SMB21073.1"/>
    <property type="molecule type" value="Genomic_DNA"/>
</dbReference>
<dbReference type="Proteomes" id="UP000242886">
    <property type="component" value="Chromosome SDENCHOL"/>
</dbReference>